<gene>
    <name evidence="1" type="ORF">DERYTH_LOCUS17934</name>
</gene>
<dbReference type="OrthoDB" id="2684236at2759"/>
<dbReference type="InterPro" id="IPR009836">
    <property type="entry name" value="GRDP-like"/>
</dbReference>
<proteinExistence type="predicted"/>
<feature type="non-terminal residue" evidence="1">
    <location>
        <position position="287"/>
    </location>
</feature>
<evidence type="ECO:0000313" key="2">
    <source>
        <dbReference type="Proteomes" id="UP000789405"/>
    </source>
</evidence>
<dbReference type="EMBL" id="CAJVPY010017517">
    <property type="protein sequence ID" value="CAG8762318.1"/>
    <property type="molecule type" value="Genomic_DNA"/>
</dbReference>
<evidence type="ECO:0000313" key="1">
    <source>
        <dbReference type="EMBL" id="CAG8762318.1"/>
    </source>
</evidence>
<organism evidence="1 2">
    <name type="scientific">Dentiscutata erythropus</name>
    <dbReference type="NCBI Taxonomy" id="1348616"/>
    <lineage>
        <taxon>Eukaryota</taxon>
        <taxon>Fungi</taxon>
        <taxon>Fungi incertae sedis</taxon>
        <taxon>Mucoromycota</taxon>
        <taxon>Glomeromycotina</taxon>
        <taxon>Glomeromycetes</taxon>
        <taxon>Diversisporales</taxon>
        <taxon>Gigasporaceae</taxon>
        <taxon>Dentiscutata</taxon>
    </lineage>
</organism>
<sequence length="287" mass="33921">KKKKPDKLPCKIQFVDTYGVVNPAMLRAHLVLLRKFNMLEQSDKCVDTRYLLRAQERYVLWLNLLCNQNLDQEAELIPPIDLCRIYDPYQKFPDCPLKKLVKSNGSHTDPASERIWTEKTKQPWVLDPNDSSDFKIEYREKYVQTSDANENCLICYAQHSIETLSVKRFIDDVSAWNKDKSRLIGKYQLLFTANNINVLTNCDRYEWAHINKRLNLQIKNMKKEIVQRVIPAYSGIPLSFSIDLVSAVYRQRRFTEKIVKNKWIDRLEVQENAITRYLKFLSLIKEK</sequence>
<protein>
    <submittedName>
        <fullName evidence="1">18190_t:CDS:1</fullName>
    </submittedName>
</protein>
<dbReference type="AlphaFoldDB" id="A0A9N9J4R3"/>
<dbReference type="Proteomes" id="UP000789405">
    <property type="component" value="Unassembled WGS sequence"/>
</dbReference>
<dbReference type="Pfam" id="PF07173">
    <property type="entry name" value="GRDP-like"/>
    <property type="match status" value="1"/>
</dbReference>
<name>A0A9N9J4R3_9GLOM</name>
<reference evidence="1" key="1">
    <citation type="submission" date="2021-06" db="EMBL/GenBank/DDBJ databases">
        <authorList>
            <person name="Kallberg Y."/>
            <person name="Tangrot J."/>
            <person name="Rosling A."/>
        </authorList>
    </citation>
    <scope>NUCLEOTIDE SEQUENCE</scope>
    <source>
        <strain evidence="1">MA453B</strain>
    </source>
</reference>
<accession>A0A9N9J4R3</accession>
<comment type="caution">
    <text evidence="1">The sequence shown here is derived from an EMBL/GenBank/DDBJ whole genome shotgun (WGS) entry which is preliminary data.</text>
</comment>
<keyword evidence="2" id="KW-1185">Reference proteome</keyword>